<dbReference type="GO" id="GO:0004326">
    <property type="term" value="F:tetrahydrofolylpolyglutamate synthase activity"/>
    <property type="evidence" value="ECO:0007669"/>
    <property type="project" value="InterPro"/>
</dbReference>
<dbReference type="Pfam" id="PF02875">
    <property type="entry name" value="Mur_ligase_C"/>
    <property type="match status" value="1"/>
</dbReference>
<dbReference type="InterPro" id="IPR005479">
    <property type="entry name" value="CPAse_ATP-bd"/>
</dbReference>
<dbReference type="InterPro" id="IPR036565">
    <property type="entry name" value="Mur-like_cat_sf"/>
</dbReference>
<evidence type="ECO:0000256" key="4">
    <source>
        <dbReference type="ARBA" id="ARBA00011738"/>
    </source>
</evidence>
<dbReference type="HOGENOM" id="CLU_016806_0_0_9"/>
<dbReference type="Pfam" id="PF02786">
    <property type="entry name" value="CPSase_L_D2"/>
    <property type="match status" value="1"/>
</dbReference>
<dbReference type="InterPro" id="IPR013221">
    <property type="entry name" value="Mur_ligase_cen"/>
</dbReference>
<dbReference type="Gene3D" id="3.40.1190.10">
    <property type="entry name" value="Mur-like, catalytic domain"/>
    <property type="match status" value="1"/>
</dbReference>
<dbReference type="InterPro" id="IPR011810">
    <property type="entry name" value="Cya_phycin_syn"/>
</dbReference>
<evidence type="ECO:0000256" key="13">
    <source>
        <dbReference type="ARBA" id="ARBA00048425"/>
    </source>
</evidence>
<evidence type="ECO:0000259" key="15">
    <source>
        <dbReference type="PROSITE" id="PS50975"/>
    </source>
</evidence>
<name>A6TML7_ALKMQ</name>
<evidence type="ECO:0000256" key="3">
    <source>
        <dbReference type="ARBA" id="ARBA00009060"/>
    </source>
</evidence>
<dbReference type="Gene3D" id="3.30.470.20">
    <property type="entry name" value="ATP-grasp fold, B domain"/>
    <property type="match status" value="2"/>
</dbReference>
<dbReference type="Pfam" id="PF18921">
    <property type="entry name" value="Cyanophycin_syn"/>
    <property type="match status" value="1"/>
</dbReference>
<dbReference type="EMBL" id="CP000724">
    <property type="protein sequence ID" value="ABR47435.1"/>
    <property type="molecule type" value="Genomic_DNA"/>
</dbReference>
<keyword evidence="17" id="KW-1185">Reference proteome</keyword>
<dbReference type="PROSITE" id="PS01011">
    <property type="entry name" value="FOLYLPOLYGLU_SYNT_1"/>
    <property type="match status" value="1"/>
</dbReference>
<reference evidence="17" key="1">
    <citation type="journal article" date="2016" name="Genome Announc.">
        <title>Complete genome sequence of Alkaliphilus metalliredigens strain QYMF, an alkaliphilic and metal-reducing bacterium isolated from borax-contaminated leachate ponds.</title>
        <authorList>
            <person name="Hwang C."/>
            <person name="Copeland A."/>
            <person name="Lucas S."/>
            <person name="Lapidus A."/>
            <person name="Barry K."/>
            <person name="Detter J.C."/>
            <person name="Glavina Del Rio T."/>
            <person name="Hammon N."/>
            <person name="Israni S."/>
            <person name="Dalin E."/>
            <person name="Tice H."/>
            <person name="Pitluck S."/>
            <person name="Chertkov O."/>
            <person name="Brettin T."/>
            <person name="Bruce D."/>
            <person name="Han C."/>
            <person name="Schmutz J."/>
            <person name="Larimer F."/>
            <person name="Land M.L."/>
            <person name="Hauser L."/>
            <person name="Kyrpides N."/>
            <person name="Mikhailova N."/>
            <person name="Ye Q."/>
            <person name="Zhou J."/>
            <person name="Richardson P."/>
            <person name="Fields M.W."/>
        </authorList>
    </citation>
    <scope>NUCLEOTIDE SEQUENCE [LARGE SCALE GENOMIC DNA]</scope>
    <source>
        <strain evidence="17">QYMF</strain>
    </source>
</reference>
<evidence type="ECO:0000256" key="11">
    <source>
        <dbReference type="ARBA" id="ARBA00031353"/>
    </source>
</evidence>
<evidence type="ECO:0000313" key="17">
    <source>
        <dbReference type="Proteomes" id="UP000001572"/>
    </source>
</evidence>
<proteinExistence type="inferred from homology"/>
<evidence type="ECO:0000256" key="6">
    <source>
        <dbReference type="ARBA" id="ARBA00013005"/>
    </source>
</evidence>
<dbReference type="InterPro" id="IPR036615">
    <property type="entry name" value="Mur_ligase_C_dom_sf"/>
</dbReference>
<dbReference type="PROSITE" id="PS50975">
    <property type="entry name" value="ATP_GRASP"/>
    <property type="match status" value="1"/>
</dbReference>
<comment type="catalytic activity">
    <reaction evidence="12">
        <text>[L-4-(L-arginin-2-N-yl)aspartate](n)-L-aspartate + L-arginine + ATP = [L-4-(L-arginin-2-N-yl)aspartate](n+1) + ADP + phosphate + H(+)</text>
        <dbReference type="Rhea" id="RHEA:23888"/>
        <dbReference type="Rhea" id="RHEA-COMP:13732"/>
        <dbReference type="Rhea" id="RHEA-COMP:13733"/>
        <dbReference type="ChEBI" id="CHEBI:15378"/>
        <dbReference type="ChEBI" id="CHEBI:30616"/>
        <dbReference type="ChEBI" id="CHEBI:32682"/>
        <dbReference type="ChEBI" id="CHEBI:43474"/>
        <dbReference type="ChEBI" id="CHEBI:137986"/>
        <dbReference type="ChEBI" id="CHEBI:137990"/>
        <dbReference type="ChEBI" id="CHEBI:456216"/>
        <dbReference type="EC" id="6.3.2.30"/>
    </reaction>
</comment>
<evidence type="ECO:0000256" key="9">
    <source>
        <dbReference type="ARBA" id="ARBA00022741"/>
    </source>
</evidence>
<dbReference type="GO" id="GO:0071161">
    <property type="term" value="F:cyanophycin synthetase activity (L-arginine-adding)"/>
    <property type="evidence" value="ECO:0007669"/>
    <property type="project" value="UniProtKB-EC"/>
</dbReference>
<dbReference type="SUPFAM" id="SSF53244">
    <property type="entry name" value="MurD-like peptide ligases, peptide-binding domain"/>
    <property type="match status" value="1"/>
</dbReference>
<dbReference type="EC" id="6.3.2.29" evidence="6"/>
<accession>A6TML7</accession>
<dbReference type="eggNOG" id="COG1181">
    <property type="taxonomic scope" value="Bacteria"/>
</dbReference>
<evidence type="ECO:0000256" key="2">
    <source>
        <dbReference type="ARBA" id="ARBA00004752"/>
    </source>
</evidence>
<dbReference type="eggNOG" id="COG0769">
    <property type="taxonomic scope" value="Bacteria"/>
</dbReference>
<dbReference type="PANTHER" id="PTHR23135">
    <property type="entry name" value="MUR LIGASE FAMILY MEMBER"/>
    <property type="match status" value="1"/>
</dbReference>
<evidence type="ECO:0000256" key="5">
    <source>
        <dbReference type="ARBA" id="ARBA00012968"/>
    </source>
</evidence>
<gene>
    <name evidence="16" type="ordered locus">Amet_1227</name>
</gene>
<dbReference type="GO" id="GO:0046872">
    <property type="term" value="F:metal ion binding"/>
    <property type="evidence" value="ECO:0007669"/>
    <property type="project" value="InterPro"/>
</dbReference>
<dbReference type="GO" id="GO:0071160">
    <property type="term" value="F:cyanophycin synthetase activity (L-aspartate-adding)"/>
    <property type="evidence" value="ECO:0007669"/>
    <property type="project" value="UniProtKB-EC"/>
</dbReference>
<dbReference type="SUPFAM" id="SSF56059">
    <property type="entry name" value="Glutathione synthetase ATP-binding domain-like"/>
    <property type="match status" value="1"/>
</dbReference>
<dbReference type="InterPro" id="IPR018109">
    <property type="entry name" value="Folylpolyglutamate_synth_CS"/>
</dbReference>
<dbReference type="InterPro" id="IPR004101">
    <property type="entry name" value="Mur_ligase_C"/>
</dbReference>
<evidence type="ECO:0000256" key="14">
    <source>
        <dbReference type="PROSITE-ProRule" id="PRU00409"/>
    </source>
</evidence>
<dbReference type="NCBIfam" id="NF010623">
    <property type="entry name" value="PRK14016.1"/>
    <property type="match status" value="1"/>
</dbReference>
<evidence type="ECO:0000256" key="1">
    <source>
        <dbReference type="ARBA" id="ARBA00003184"/>
    </source>
</evidence>
<evidence type="ECO:0000313" key="16">
    <source>
        <dbReference type="EMBL" id="ABR47435.1"/>
    </source>
</evidence>
<organism evidence="16 17">
    <name type="scientific">Alkaliphilus metalliredigens (strain QYMF)</name>
    <dbReference type="NCBI Taxonomy" id="293826"/>
    <lineage>
        <taxon>Bacteria</taxon>
        <taxon>Bacillati</taxon>
        <taxon>Bacillota</taxon>
        <taxon>Clostridia</taxon>
        <taxon>Peptostreptococcales</taxon>
        <taxon>Natronincolaceae</taxon>
        <taxon>Alkaliphilus</taxon>
    </lineage>
</organism>
<dbReference type="PANTHER" id="PTHR23135:SF18">
    <property type="entry name" value="CYANOPHYCIN SYNTHETASE"/>
    <property type="match status" value="1"/>
</dbReference>
<protein>
    <recommendedName>
        <fullName evidence="7">Cyanophycin synthetase</fullName>
        <ecNumber evidence="6">6.3.2.29</ecNumber>
        <ecNumber evidence="5">6.3.2.30</ecNumber>
    </recommendedName>
    <alternativeName>
        <fullName evidence="11">Cyanophycin synthase</fullName>
    </alternativeName>
</protein>
<dbReference type="Gene3D" id="3.90.190.20">
    <property type="entry name" value="Mur ligase, C-terminal domain"/>
    <property type="match status" value="1"/>
</dbReference>
<dbReference type="Proteomes" id="UP000001572">
    <property type="component" value="Chromosome"/>
</dbReference>
<dbReference type="KEGG" id="amt:Amet_1227"/>
<dbReference type="AlphaFoldDB" id="A6TML7"/>
<dbReference type="SUPFAM" id="SSF53623">
    <property type="entry name" value="MurD-like peptide ligases, catalytic domain"/>
    <property type="match status" value="1"/>
</dbReference>
<keyword evidence="8" id="KW-0436">Ligase</keyword>
<evidence type="ECO:0000256" key="7">
    <source>
        <dbReference type="ARBA" id="ARBA00022036"/>
    </source>
</evidence>
<comment type="similarity">
    <text evidence="3">In the C-terminal section; belongs to the MurCDEF family.</text>
</comment>
<evidence type="ECO:0000256" key="8">
    <source>
        <dbReference type="ARBA" id="ARBA00022598"/>
    </source>
</evidence>
<dbReference type="RefSeq" id="WP_012062476.1">
    <property type="nucleotide sequence ID" value="NC_009633.1"/>
</dbReference>
<comment type="pathway">
    <text evidence="2">Cell wall biogenesis; peptidoglycan biosynthesis.</text>
</comment>
<keyword evidence="9 14" id="KW-0547">Nucleotide-binding</keyword>
<dbReference type="GO" id="GO:0005524">
    <property type="term" value="F:ATP binding"/>
    <property type="evidence" value="ECO:0007669"/>
    <property type="project" value="UniProtKB-UniRule"/>
</dbReference>
<sequence>MKLVSTRVYLGRNIYSHWPVVRIDVDLEKYVNIPTCDIEGFNEKLLTLLPGLREHKCSPGYEGGFVERLNRGTYLAHVLEHMALDIQNKLGYRVTFGKTRYLEGETIYCLVFTYEDPIAGLESGKLAFNIIDSLLNNKAIDLEQHLNGIQGLVSTSTLGPSTAAIVEEAKKRDIPVTRIGEHSLVQLGYGKYGRKVQATVTDQTSCVAVDTACDKVLTNHILRSVGIPVPFGKVVTAREHAVEVAEEIGYPVVVKPDNGNQGKGVSLELRCSEDVESAFDIARGFSDRVLLETFIPGKHYRIAVVADQVVAVSQRIQTHVVGNGYNTIRELIDIENSNPLRGEGHEKPLTKIKIDDVMMLILQKTSRTLEDVPKKEELIYLRENANLSTGGIAIDVTDEIHPDNVKVVRDAVRIIGLDIAGIDVTMPDISQSIRQVGGAVIEVNACPGIRMHHHPSEGQSRNVAASIVNMLFPAEKPFTIPIFSVTGTNGKTTTTRMLAKILRQNGLVVGMTSTGGIYVQDELICGGDATGPRSAESILLDNRVEVAVLETARGGLINKGLAYDLADIGIITNIGNDHLGMDGVNTLEEMADVKALVTEAIRPQGYAILNAEDKFVERIAQRITCQILYFAKDMNNKVIKDHVNRGEKAVYIKDDIIQVFDGEKEKPVIHVENIPATYGGVLIHNIENSLAAVAAAFGHGIKTDVIAKGLSQFQTDASTNPGRFNIFEMEKCRVVIDYGHNIDGYQKVLEGLKLMKKNRLIGVIGVPGDRTDISTLKIGEISGKHFDHVYIKEDKDLRGRNPGEVANLMKKGCALGGLKEEEIQIEHCEIKALQKALESAQQGDIIIVFYEKLEPLVKLIKDTQDAEKTMSLNPQLEIKIEEAVGKL</sequence>
<feature type="domain" description="ATP-grasp" evidence="15">
    <location>
        <begin position="219"/>
        <end position="472"/>
    </location>
</feature>
<evidence type="ECO:0000256" key="12">
    <source>
        <dbReference type="ARBA" id="ARBA00048094"/>
    </source>
</evidence>
<dbReference type="InterPro" id="IPR011761">
    <property type="entry name" value="ATP-grasp"/>
</dbReference>
<dbReference type="NCBIfam" id="TIGR02068">
    <property type="entry name" value="cya_phycin_syn"/>
    <property type="match status" value="1"/>
</dbReference>
<dbReference type="STRING" id="293826.Amet_1227"/>
<comment type="subunit">
    <text evidence="4">Homodimer.</text>
</comment>
<dbReference type="OrthoDB" id="9803907at2"/>
<comment type="function">
    <text evidence="1">Catalyzes the ATP-dependent polymerization of arginine and aspartate to multi-L-arginyl-poly-L-aspartic acid (cyanophycin; a water-insoluble reserve polymer).</text>
</comment>
<dbReference type="EC" id="6.3.2.30" evidence="5"/>
<evidence type="ECO:0000256" key="10">
    <source>
        <dbReference type="ARBA" id="ARBA00022840"/>
    </source>
</evidence>
<dbReference type="InterPro" id="IPR044019">
    <property type="entry name" value="Cyanophycin_syn_N"/>
</dbReference>
<dbReference type="Pfam" id="PF08245">
    <property type="entry name" value="Mur_ligase_M"/>
    <property type="match status" value="1"/>
</dbReference>
<comment type="catalytic activity">
    <reaction evidence="13">
        <text>[L-4-(L-arginin-2-N-yl)aspartate](n) + L-aspartate + ATP = [L-4-(L-arginin-2-N-yl)aspartate](n)-L-aspartate + ADP + phosphate + H(+)</text>
        <dbReference type="Rhea" id="RHEA:13277"/>
        <dbReference type="Rhea" id="RHEA-COMP:13728"/>
        <dbReference type="Rhea" id="RHEA-COMP:13733"/>
        <dbReference type="ChEBI" id="CHEBI:15378"/>
        <dbReference type="ChEBI" id="CHEBI:29991"/>
        <dbReference type="ChEBI" id="CHEBI:30616"/>
        <dbReference type="ChEBI" id="CHEBI:43474"/>
        <dbReference type="ChEBI" id="CHEBI:137986"/>
        <dbReference type="ChEBI" id="CHEBI:137990"/>
        <dbReference type="ChEBI" id="CHEBI:456216"/>
        <dbReference type="EC" id="6.3.2.29"/>
    </reaction>
</comment>
<keyword evidence="10 14" id="KW-0067">ATP-binding</keyword>